<accession>A0A2I7SN78</accession>
<protein>
    <recommendedName>
        <fullName evidence="2">GIY-YIG domain-containing protein</fullName>
    </recommendedName>
</protein>
<dbReference type="PANTHER" id="PTHR34477:SF5">
    <property type="entry name" value="BSL5627 PROTEIN"/>
    <property type="match status" value="1"/>
</dbReference>
<dbReference type="Gene3D" id="3.40.1440.10">
    <property type="entry name" value="GIY-YIG endonuclease"/>
    <property type="match status" value="1"/>
</dbReference>
<dbReference type="InterPro" id="IPR000305">
    <property type="entry name" value="GIY-YIG_endonuc"/>
</dbReference>
<dbReference type="Proteomes" id="UP000236592">
    <property type="component" value="Chromosome"/>
</dbReference>
<reference evidence="4" key="1">
    <citation type="submission" date="2018-01" db="EMBL/GenBank/DDBJ databases">
        <title>Complete genome of Tamlana sp. UJ94.</title>
        <authorList>
            <person name="Jung J."/>
            <person name="Chung D."/>
            <person name="Bae S.S."/>
            <person name="Baek K."/>
        </authorList>
    </citation>
    <scope>NUCLEOTIDE SEQUENCE [LARGE SCALE GENOMIC DNA]</scope>
    <source>
        <strain evidence="4">UJ94</strain>
    </source>
</reference>
<dbReference type="Pfam" id="PF01541">
    <property type="entry name" value="GIY-YIG"/>
    <property type="match status" value="1"/>
</dbReference>
<dbReference type="PANTHER" id="PTHR34477">
    <property type="entry name" value="UPF0213 PROTEIN YHBQ"/>
    <property type="match status" value="1"/>
</dbReference>
<dbReference type="InterPro" id="IPR035901">
    <property type="entry name" value="GIY-YIG_endonuc_sf"/>
</dbReference>
<dbReference type="PROSITE" id="PS50164">
    <property type="entry name" value="GIY_YIG"/>
    <property type="match status" value="1"/>
</dbReference>
<name>A0A2I7SN78_9FLAO</name>
<dbReference type="AlphaFoldDB" id="A0A2I7SN78"/>
<dbReference type="KEGG" id="taj:C1A40_15600"/>
<keyword evidence="4" id="KW-1185">Reference proteome</keyword>
<dbReference type="SMART" id="SM00465">
    <property type="entry name" value="GIYc"/>
    <property type="match status" value="1"/>
</dbReference>
<feature type="domain" description="GIY-YIG" evidence="2">
    <location>
        <begin position="3"/>
        <end position="80"/>
    </location>
</feature>
<comment type="similarity">
    <text evidence="1">Belongs to the UPF0213 family.</text>
</comment>
<gene>
    <name evidence="3" type="ORF">C1A40_15600</name>
</gene>
<organism evidence="3 4">
    <name type="scientific">Pseudotamlana carrageenivorans</name>
    <dbReference type="NCBI Taxonomy" id="2069432"/>
    <lineage>
        <taxon>Bacteria</taxon>
        <taxon>Pseudomonadati</taxon>
        <taxon>Bacteroidota</taxon>
        <taxon>Flavobacteriia</taxon>
        <taxon>Flavobacteriales</taxon>
        <taxon>Flavobacteriaceae</taxon>
        <taxon>Pseudotamlana</taxon>
    </lineage>
</organism>
<dbReference type="InterPro" id="IPR050190">
    <property type="entry name" value="UPF0213_domain"/>
</dbReference>
<evidence type="ECO:0000313" key="4">
    <source>
        <dbReference type="Proteomes" id="UP000236592"/>
    </source>
</evidence>
<dbReference type="OrthoDB" id="9807770at2"/>
<dbReference type="CDD" id="cd10448">
    <property type="entry name" value="GIY-YIG_unchar_3"/>
    <property type="match status" value="1"/>
</dbReference>
<evidence type="ECO:0000259" key="2">
    <source>
        <dbReference type="PROSITE" id="PS50164"/>
    </source>
</evidence>
<dbReference type="SUPFAM" id="SSF82771">
    <property type="entry name" value="GIY-YIG endonuclease"/>
    <property type="match status" value="1"/>
</dbReference>
<evidence type="ECO:0000256" key="1">
    <source>
        <dbReference type="ARBA" id="ARBA00007435"/>
    </source>
</evidence>
<proteinExistence type="inferred from homology"/>
<sequence>MKLKFYCYILSNKNRTTLYVGYTSDLAKRIEAHKKGIRALFTKKYNVTELVYFEEFTNIDLARNREKQLKNWHKEWKWNLIKNSNPNLKH</sequence>
<dbReference type="EMBL" id="CP025938">
    <property type="protein sequence ID" value="AUS07365.1"/>
    <property type="molecule type" value="Genomic_DNA"/>
</dbReference>
<evidence type="ECO:0000313" key="3">
    <source>
        <dbReference type="EMBL" id="AUS07365.1"/>
    </source>
</evidence>